<dbReference type="AlphaFoldDB" id="A0A507FJ33"/>
<dbReference type="STRING" id="246404.A0A507FJ33"/>
<name>A0A507FJ33_9FUNG</name>
<dbReference type="Pfam" id="PF03259">
    <property type="entry name" value="Robl_LC7"/>
    <property type="match status" value="1"/>
</dbReference>
<feature type="domain" description="Roadblock/LAMTOR2" evidence="2">
    <location>
        <begin position="41"/>
        <end position="128"/>
    </location>
</feature>
<evidence type="ECO:0000259" key="2">
    <source>
        <dbReference type="SMART" id="SM00960"/>
    </source>
</evidence>
<gene>
    <name evidence="3" type="ORF">CcCBS67573_g02442</name>
</gene>
<sequence>MNNKELNEMETTVRSLLPLAKLVLNAKYTGARLLSILISKRWQLTRIQGHKGVHGLVIATHDGSVIKSTLDNIQTQQYSTLVTQLAAKGKGVVRDLDPEDDLTFLRIRSKKHEIMVAETKSYLLICIQNPHEL</sequence>
<dbReference type="Proteomes" id="UP000320333">
    <property type="component" value="Unassembled WGS sequence"/>
</dbReference>
<proteinExistence type="inferred from homology"/>
<keyword evidence="4" id="KW-1185">Reference proteome</keyword>
<dbReference type="OrthoDB" id="9985637at2759"/>
<evidence type="ECO:0000313" key="4">
    <source>
        <dbReference type="Proteomes" id="UP000320333"/>
    </source>
</evidence>
<dbReference type="SMART" id="SM00960">
    <property type="entry name" value="Robl_LC7"/>
    <property type="match status" value="1"/>
</dbReference>
<organism evidence="3 4">
    <name type="scientific">Chytriomyces confervae</name>
    <dbReference type="NCBI Taxonomy" id="246404"/>
    <lineage>
        <taxon>Eukaryota</taxon>
        <taxon>Fungi</taxon>
        <taxon>Fungi incertae sedis</taxon>
        <taxon>Chytridiomycota</taxon>
        <taxon>Chytridiomycota incertae sedis</taxon>
        <taxon>Chytridiomycetes</taxon>
        <taxon>Chytridiales</taxon>
        <taxon>Chytriomycetaceae</taxon>
        <taxon>Chytriomyces</taxon>
    </lineage>
</organism>
<reference evidence="3 4" key="1">
    <citation type="journal article" date="2019" name="Sci. Rep.">
        <title>Comparative genomics of chytrid fungi reveal insights into the obligate biotrophic and pathogenic lifestyle of Synchytrium endobioticum.</title>
        <authorList>
            <person name="van de Vossenberg B.T.L.H."/>
            <person name="Warris S."/>
            <person name="Nguyen H.D.T."/>
            <person name="van Gent-Pelzer M.P.E."/>
            <person name="Joly D.L."/>
            <person name="van de Geest H.C."/>
            <person name="Bonants P.J.M."/>
            <person name="Smith D.S."/>
            <person name="Levesque C.A."/>
            <person name="van der Lee T.A.J."/>
        </authorList>
    </citation>
    <scope>NUCLEOTIDE SEQUENCE [LARGE SCALE GENOMIC DNA]</scope>
    <source>
        <strain evidence="3 4">CBS 675.73</strain>
    </source>
</reference>
<comment type="similarity">
    <text evidence="1">Belongs to the GAMAD family.</text>
</comment>
<protein>
    <recommendedName>
        <fullName evidence="2">Roadblock/LAMTOR2 domain-containing protein</fullName>
    </recommendedName>
</protein>
<dbReference type="SUPFAM" id="SSF103196">
    <property type="entry name" value="Roadblock/LC7 domain"/>
    <property type="match status" value="1"/>
</dbReference>
<evidence type="ECO:0000313" key="3">
    <source>
        <dbReference type="EMBL" id="TPX76314.1"/>
    </source>
</evidence>
<dbReference type="FunFam" id="3.30.450.30:FF:000011">
    <property type="entry name" value="Dynein light chain roadblock"/>
    <property type="match status" value="1"/>
</dbReference>
<comment type="caution">
    <text evidence="3">The sequence shown here is derived from an EMBL/GenBank/DDBJ whole genome shotgun (WGS) entry which is preliminary data.</text>
</comment>
<accession>A0A507FJ33</accession>
<dbReference type="EMBL" id="QEAP01000051">
    <property type="protein sequence ID" value="TPX76314.1"/>
    <property type="molecule type" value="Genomic_DNA"/>
</dbReference>
<dbReference type="InterPro" id="IPR004942">
    <property type="entry name" value="Roadblock/LAMTOR2_dom"/>
</dbReference>
<dbReference type="Gene3D" id="3.30.450.30">
    <property type="entry name" value="Dynein light chain 2a, cytoplasmic"/>
    <property type="match status" value="1"/>
</dbReference>
<evidence type="ECO:0000256" key="1">
    <source>
        <dbReference type="ARBA" id="ARBA00007191"/>
    </source>
</evidence>
<dbReference type="PANTHER" id="PTHR10779">
    <property type="entry name" value="DYNEIN LIGHT CHAIN ROADBLOCK"/>
    <property type="match status" value="1"/>
</dbReference>